<protein>
    <submittedName>
        <fullName evidence="9">SLC13 family permease</fullName>
    </submittedName>
</protein>
<gene>
    <name evidence="9" type="ORF">J7561_09810</name>
</gene>
<accession>A0AB35C292</accession>
<dbReference type="PANTHER" id="PTHR43652">
    <property type="entry name" value="BASIC AMINO ACID ANTIPORTER YFCC-RELATED"/>
    <property type="match status" value="1"/>
</dbReference>
<evidence type="ECO:0000313" key="9">
    <source>
        <dbReference type="EMBL" id="MBS7825488.1"/>
    </source>
</evidence>
<evidence type="ECO:0000256" key="2">
    <source>
        <dbReference type="ARBA" id="ARBA00022448"/>
    </source>
</evidence>
<keyword evidence="3 7" id="KW-0812">Transmembrane</keyword>
<feature type="transmembrane region" description="Helical" evidence="7">
    <location>
        <begin position="550"/>
        <end position="577"/>
    </location>
</feature>
<dbReference type="InterPro" id="IPR036721">
    <property type="entry name" value="RCK_C_sf"/>
</dbReference>
<feature type="transmembrane region" description="Helical" evidence="7">
    <location>
        <begin position="95"/>
        <end position="124"/>
    </location>
</feature>
<dbReference type="RefSeq" id="WP_063455653.1">
    <property type="nucleotide sequence ID" value="NZ_CP115969.1"/>
</dbReference>
<dbReference type="InterPro" id="IPR006037">
    <property type="entry name" value="RCK_C"/>
</dbReference>
<feature type="transmembrane region" description="Helical" evidence="7">
    <location>
        <begin position="421"/>
        <end position="454"/>
    </location>
</feature>
<dbReference type="InterPro" id="IPR004680">
    <property type="entry name" value="Cit_transptr-like_dom"/>
</dbReference>
<feature type="transmembrane region" description="Helical" evidence="7">
    <location>
        <begin position="175"/>
        <end position="195"/>
    </location>
</feature>
<dbReference type="PANTHER" id="PTHR43652:SF1">
    <property type="entry name" value="RESPONSE REGULATOR"/>
    <property type="match status" value="1"/>
</dbReference>
<dbReference type="GO" id="GO:0008324">
    <property type="term" value="F:monoatomic cation transmembrane transporter activity"/>
    <property type="evidence" value="ECO:0007669"/>
    <property type="project" value="InterPro"/>
</dbReference>
<feature type="transmembrane region" description="Helical" evidence="7">
    <location>
        <begin position="136"/>
        <end position="155"/>
    </location>
</feature>
<feature type="domain" description="RCK C-terminal" evidence="8">
    <location>
        <begin position="219"/>
        <end position="291"/>
    </location>
</feature>
<feature type="transmembrane region" description="Helical" evidence="7">
    <location>
        <begin position="589"/>
        <end position="609"/>
    </location>
</feature>
<dbReference type="PROSITE" id="PS01271">
    <property type="entry name" value="NA_SULFATE"/>
    <property type="match status" value="1"/>
</dbReference>
<feature type="transmembrane region" description="Helical" evidence="7">
    <location>
        <begin position="28"/>
        <end position="45"/>
    </location>
</feature>
<evidence type="ECO:0000256" key="1">
    <source>
        <dbReference type="ARBA" id="ARBA00004141"/>
    </source>
</evidence>
<evidence type="ECO:0000256" key="6">
    <source>
        <dbReference type="ARBA" id="ARBA00023136"/>
    </source>
</evidence>
<name>A0AB35C292_9GAMM</name>
<evidence type="ECO:0000256" key="7">
    <source>
        <dbReference type="SAM" id="Phobius"/>
    </source>
</evidence>
<proteinExistence type="predicted"/>
<keyword evidence="6 7" id="KW-0472">Membrane</keyword>
<keyword evidence="2" id="KW-0813">Transport</keyword>
<dbReference type="PROSITE" id="PS51202">
    <property type="entry name" value="RCK_C"/>
    <property type="match status" value="2"/>
</dbReference>
<dbReference type="InterPro" id="IPR031312">
    <property type="entry name" value="Na/sul_symport_CS"/>
</dbReference>
<evidence type="ECO:0000256" key="4">
    <source>
        <dbReference type="ARBA" id="ARBA00022737"/>
    </source>
</evidence>
<evidence type="ECO:0000313" key="10">
    <source>
        <dbReference type="Proteomes" id="UP000680020"/>
    </source>
</evidence>
<dbReference type="GeneID" id="58264145"/>
<evidence type="ECO:0000259" key="8">
    <source>
        <dbReference type="PROSITE" id="PS51202"/>
    </source>
</evidence>
<dbReference type="Gene3D" id="3.30.70.1450">
    <property type="entry name" value="Regulator of K+ conductance, C-terminal domain"/>
    <property type="match status" value="2"/>
</dbReference>
<dbReference type="GO" id="GO:0005886">
    <property type="term" value="C:plasma membrane"/>
    <property type="evidence" value="ECO:0007669"/>
    <property type="project" value="TreeGrafter"/>
</dbReference>
<keyword evidence="4" id="KW-0677">Repeat</keyword>
<evidence type="ECO:0000256" key="3">
    <source>
        <dbReference type="ARBA" id="ARBA00022692"/>
    </source>
</evidence>
<dbReference type="InterPro" id="IPR051679">
    <property type="entry name" value="DASS-Related_Transporters"/>
</dbReference>
<feature type="transmembrane region" description="Helical" evidence="7">
    <location>
        <begin position="57"/>
        <end position="75"/>
    </location>
</feature>
<dbReference type="Pfam" id="PF02080">
    <property type="entry name" value="TrkA_C"/>
    <property type="match status" value="2"/>
</dbReference>
<comment type="subcellular location">
    <subcellularLocation>
        <location evidence="1">Membrane</location>
        <topology evidence="1">Multi-pass membrane protein</topology>
    </subcellularLocation>
</comment>
<dbReference type="Pfam" id="PF03600">
    <property type="entry name" value="CitMHS"/>
    <property type="match status" value="1"/>
</dbReference>
<feature type="transmembrane region" description="Helical" evidence="7">
    <location>
        <begin position="466"/>
        <end position="487"/>
    </location>
</feature>
<reference evidence="9" key="1">
    <citation type="submission" date="2021-03" db="EMBL/GenBank/DDBJ databases">
        <title>Identification and antibiotic profiling of Wohlfahrtiimonas chitiniclastica, an underestimated human pathogen.</title>
        <authorList>
            <person name="Kopf A."/>
            <person name="Bunk B."/>
            <person name="Coldewey S."/>
            <person name="Gunzer F."/>
            <person name="Riedel T."/>
            <person name="Schroettner P."/>
        </authorList>
    </citation>
    <scope>NUCLEOTIDE SEQUENCE</scope>
    <source>
        <strain evidence="9">DSM 100917</strain>
    </source>
</reference>
<dbReference type="EMBL" id="JAGIBU010000016">
    <property type="protein sequence ID" value="MBS7825488.1"/>
    <property type="molecule type" value="Genomic_DNA"/>
</dbReference>
<comment type="caution">
    <text evidence="9">The sequence shown here is derived from an EMBL/GenBank/DDBJ whole genome shotgun (WGS) entry which is preliminary data.</text>
</comment>
<dbReference type="GO" id="GO:0006813">
    <property type="term" value="P:potassium ion transport"/>
    <property type="evidence" value="ECO:0007669"/>
    <property type="project" value="InterPro"/>
</dbReference>
<dbReference type="SUPFAM" id="SSF116726">
    <property type="entry name" value="TrkA C-terminal domain-like"/>
    <property type="match status" value="2"/>
</dbReference>
<feature type="transmembrane region" description="Helical" evidence="7">
    <location>
        <begin position="508"/>
        <end position="538"/>
    </location>
</feature>
<organism evidence="9 10">
    <name type="scientific">Wohlfahrtiimonas chitiniclastica</name>
    <dbReference type="NCBI Taxonomy" id="400946"/>
    <lineage>
        <taxon>Bacteria</taxon>
        <taxon>Pseudomonadati</taxon>
        <taxon>Pseudomonadota</taxon>
        <taxon>Gammaproteobacteria</taxon>
        <taxon>Cardiobacteriales</taxon>
        <taxon>Ignatzschineriaceae</taxon>
        <taxon>Wohlfahrtiimonas</taxon>
    </lineage>
</organism>
<dbReference type="Proteomes" id="UP000680020">
    <property type="component" value="Unassembled WGS sequence"/>
</dbReference>
<dbReference type="AlphaFoldDB" id="A0AB35C292"/>
<evidence type="ECO:0000256" key="5">
    <source>
        <dbReference type="ARBA" id="ARBA00022989"/>
    </source>
</evidence>
<keyword evidence="5 7" id="KW-1133">Transmembrane helix</keyword>
<sequence>MTHELMIVLGLLFAAVIAFMINKPRMDVVAVCALLALPVTGSVTLDQALAGFSDTSVIIVAVFFIIGDGLVRTGVAFRVGDWLIRQSKNSETRLIVLLMLSVAILGSVMSSTGIVAIFIPIVLSIAAKMKADVRRLMMPLSFAGLISGMMTLVATPPNLVVSGQLQLSGHEGFEFFSFTPIGLMVLIVGVVYMLFARRLLGKKADEATKKSRKSRVDIDYLVSEYQLKGRNHRASVGKDSPLVGRRLSDMHLREKHGANIIAVERRLSRFKNVVLDAVPDRIIQENDILLFDFFYPEKINQFCLEFHLMSLPLLSSYFNEHAREIGMVEVTIHPDSQLIDKTILENAFRTNYNLNVIGLRRQGKIVENELLDERLKQGDTLLVIGMWKAIRQLQSLKDDFVVLTIPAEVDEVAPAMEKAPYAVVALLITVGLMISGIFPTVLVAIFGALLMGVFGCITMDSAYKSIHWQSIILIVGMFPFAIALQNTGGVDLAVKFLLEISGDASPRILLMILFGVTALTGLFISNTATAVLLAPIAIQTASVLGLSPYPFAMIVAIASSAAFITPVSSPVNTLVIAPGNYSFGDFVKVGLPFAMIVMLIAVLFVPLLFPLSLSPVSP</sequence>
<feature type="domain" description="RCK C-terminal" evidence="8">
    <location>
        <begin position="315"/>
        <end position="399"/>
    </location>
</feature>